<dbReference type="EMBL" id="PP856017">
    <property type="protein sequence ID" value="XBS47614.1"/>
    <property type="molecule type" value="Genomic_DNA"/>
</dbReference>
<dbReference type="SUPFAM" id="SSF52402">
    <property type="entry name" value="Adenine nucleotide alpha hydrolases-like"/>
    <property type="match status" value="1"/>
</dbReference>
<dbReference type="Gene3D" id="3.40.50.620">
    <property type="entry name" value="HUPs"/>
    <property type="match status" value="1"/>
</dbReference>
<dbReference type="InterPro" id="IPR014729">
    <property type="entry name" value="Rossmann-like_a/b/a_fold"/>
</dbReference>
<evidence type="ECO:0000313" key="1">
    <source>
        <dbReference type="EMBL" id="XBS47614.1"/>
    </source>
</evidence>
<accession>A0AAU7PFG3</accession>
<protein>
    <submittedName>
        <fullName evidence="1">QueC-like queuosine biosynthesis family protein</fullName>
    </submittedName>
</protein>
<proteinExistence type="predicted"/>
<gene>
    <name evidence="1" type="ORF">SURPRISE13_155</name>
</gene>
<sequence length="286" mass="31950">MSKHPLLVFSGGMDSSYMLWKQLEQGDVHTCYIKATQSQDKIPMELAARKKIIAFFEKKTGNKVLTDTIVDLGDCFEAKRTSHDGYTSSWNNKVPDLAFGQAPVWQFGIQFAADGEVHSKVCMGIVMGDQIAMHLGDLALAWQHTSSFTRMTPIPMEFPLMYVTKDRILADMPLEIIPELWICELPRVLSTGKTIACEDCPACETMAKTVFIWERRKERSLQDAIKERLADLETSKKHTEEHDVERTDYSEVVGSCSESSGKRGFPPPLKSAVPAGACHADDAETV</sequence>
<organism evidence="1">
    <name type="scientific">Burkholderia phage vB_BgluM-SURPRISE13</name>
    <dbReference type="NCBI Taxonomy" id="3159457"/>
    <lineage>
        <taxon>Viruses</taxon>
    </lineage>
</organism>
<name>A0AAU7PFG3_9VIRU</name>
<reference evidence="1" key="1">
    <citation type="submission" date="2024-05" db="EMBL/GenBank/DDBJ databases">
        <title>Isolation and characterization of the novel Burkholderia jumbo bacteriophage Surprise13.</title>
        <authorList>
            <person name="Supina B.S.I."/>
            <person name="Dennis J."/>
        </authorList>
    </citation>
    <scope>NUCLEOTIDE SEQUENCE</scope>
</reference>